<dbReference type="Pfam" id="PF00528">
    <property type="entry name" value="BPD_transp_1"/>
    <property type="match status" value="1"/>
</dbReference>
<dbReference type="OrthoDB" id="9807047at2"/>
<dbReference type="PANTHER" id="PTHR42929">
    <property type="entry name" value="INNER MEMBRANE ABC TRANSPORTER PERMEASE PROTEIN YDCU-RELATED-RELATED"/>
    <property type="match status" value="1"/>
</dbReference>
<comment type="similarity">
    <text evidence="2">Belongs to the binding-protein-dependent transport system permease family. CysTW subfamily.</text>
</comment>
<evidence type="ECO:0000313" key="10">
    <source>
        <dbReference type="EMBL" id="TNM63464.1"/>
    </source>
</evidence>
<name>A0A5C4XLR5_9HYPH</name>
<evidence type="ECO:0000313" key="11">
    <source>
        <dbReference type="Proteomes" id="UP000311605"/>
    </source>
</evidence>
<feature type="transmembrane region" description="Helical" evidence="8">
    <location>
        <begin position="278"/>
        <end position="300"/>
    </location>
</feature>
<evidence type="ECO:0000256" key="8">
    <source>
        <dbReference type="RuleBase" id="RU363032"/>
    </source>
</evidence>
<sequence length="313" mass="34346">MGSPMYQQTTSDIAIERPLPSRDWRPIWLQAGMLVLLLPMTLFLLLFFLLPAINLLGYSIQTQNAQGIIGAPLTLAHFAKFFTVDLYLRVLWNTLRISFWTCIYTALLAYPVAIAIVSARPTLSRVISLIVIAPLVVSVVVRAYGWQLILMAGPGGALNWLLLSIGVISEPLSLLYTPTAVVIGQVHVNLPMMVLPLAAAIGKIDPNLRDAARTLGAPWWEVFLRVTLPLSMPGLVAGVIIVFSLTAGAFVTPVVLGGPSALMLGNLIEQQIFTVFDWPFGAVISFILIFIVILLNTTLIRFVESRKFRRAQA</sequence>
<comment type="subcellular location">
    <subcellularLocation>
        <location evidence="1 8">Cell membrane</location>
        <topology evidence="1 8">Multi-pass membrane protein</topology>
    </subcellularLocation>
</comment>
<dbReference type="Proteomes" id="UP000311605">
    <property type="component" value="Unassembled WGS sequence"/>
</dbReference>
<dbReference type="GO" id="GO:0005886">
    <property type="term" value="C:plasma membrane"/>
    <property type="evidence" value="ECO:0007669"/>
    <property type="project" value="UniProtKB-SubCell"/>
</dbReference>
<dbReference type="Gene3D" id="1.10.3720.10">
    <property type="entry name" value="MetI-like"/>
    <property type="match status" value="1"/>
</dbReference>
<keyword evidence="6 8" id="KW-1133">Transmembrane helix</keyword>
<keyword evidence="7 8" id="KW-0472">Membrane</keyword>
<feature type="transmembrane region" description="Helical" evidence="8">
    <location>
        <begin position="27"/>
        <end position="56"/>
    </location>
</feature>
<protein>
    <submittedName>
        <fullName evidence="10">ABC transporter permease</fullName>
    </submittedName>
</protein>
<accession>A0A5C4XLR5</accession>
<feature type="transmembrane region" description="Helical" evidence="8">
    <location>
        <begin position="157"/>
        <end position="183"/>
    </location>
</feature>
<evidence type="ECO:0000256" key="5">
    <source>
        <dbReference type="ARBA" id="ARBA00022692"/>
    </source>
</evidence>
<keyword evidence="3 8" id="KW-0813">Transport</keyword>
<dbReference type="PANTHER" id="PTHR42929:SF5">
    <property type="entry name" value="ABC TRANSPORTER PERMEASE PROTEIN"/>
    <property type="match status" value="1"/>
</dbReference>
<evidence type="ECO:0000256" key="1">
    <source>
        <dbReference type="ARBA" id="ARBA00004651"/>
    </source>
</evidence>
<proteinExistence type="inferred from homology"/>
<feature type="transmembrane region" description="Helical" evidence="8">
    <location>
        <begin position="126"/>
        <end position="145"/>
    </location>
</feature>
<dbReference type="EMBL" id="VDMN01000002">
    <property type="protein sequence ID" value="TNM63464.1"/>
    <property type="molecule type" value="Genomic_DNA"/>
</dbReference>
<evidence type="ECO:0000259" key="9">
    <source>
        <dbReference type="PROSITE" id="PS50928"/>
    </source>
</evidence>
<dbReference type="AlphaFoldDB" id="A0A5C4XLR5"/>
<evidence type="ECO:0000256" key="3">
    <source>
        <dbReference type="ARBA" id="ARBA00022448"/>
    </source>
</evidence>
<feature type="transmembrane region" description="Helical" evidence="8">
    <location>
        <begin position="68"/>
        <end position="91"/>
    </location>
</feature>
<dbReference type="InterPro" id="IPR035906">
    <property type="entry name" value="MetI-like_sf"/>
</dbReference>
<organism evidence="10 11">
    <name type="scientific">Aliirhizobium smilacinae</name>
    <dbReference type="NCBI Taxonomy" id="1395944"/>
    <lineage>
        <taxon>Bacteria</taxon>
        <taxon>Pseudomonadati</taxon>
        <taxon>Pseudomonadota</taxon>
        <taxon>Alphaproteobacteria</taxon>
        <taxon>Hyphomicrobiales</taxon>
        <taxon>Rhizobiaceae</taxon>
        <taxon>Aliirhizobium</taxon>
    </lineage>
</organism>
<dbReference type="SUPFAM" id="SSF161098">
    <property type="entry name" value="MetI-like"/>
    <property type="match status" value="1"/>
</dbReference>
<evidence type="ECO:0000256" key="7">
    <source>
        <dbReference type="ARBA" id="ARBA00023136"/>
    </source>
</evidence>
<feature type="domain" description="ABC transmembrane type-1" evidence="9">
    <location>
        <begin position="91"/>
        <end position="301"/>
    </location>
</feature>
<feature type="transmembrane region" description="Helical" evidence="8">
    <location>
        <begin position="97"/>
        <end position="119"/>
    </location>
</feature>
<evidence type="ECO:0000256" key="4">
    <source>
        <dbReference type="ARBA" id="ARBA00022475"/>
    </source>
</evidence>
<dbReference type="GO" id="GO:0055085">
    <property type="term" value="P:transmembrane transport"/>
    <property type="evidence" value="ECO:0007669"/>
    <property type="project" value="InterPro"/>
</dbReference>
<keyword evidence="4" id="KW-1003">Cell membrane</keyword>
<dbReference type="InterPro" id="IPR000515">
    <property type="entry name" value="MetI-like"/>
</dbReference>
<evidence type="ECO:0000256" key="6">
    <source>
        <dbReference type="ARBA" id="ARBA00022989"/>
    </source>
</evidence>
<comment type="caution">
    <text evidence="10">The sequence shown here is derived from an EMBL/GenBank/DDBJ whole genome shotgun (WGS) entry which is preliminary data.</text>
</comment>
<dbReference type="CDD" id="cd06261">
    <property type="entry name" value="TM_PBP2"/>
    <property type="match status" value="1"/>
</dbReference>
<reference evidence="10 11" key="1">
    <citation type="submission" date="2019-06" db="EMBL/GenBank/DDBJ databases">
        <title>The draft genome of Rhizobium smilacinae PTYR-5.</title>
        <authorList>
            <person name="Liu L."/>
            <person name="Li L."/>
            <person name="Zhang X."/>
        </authorList>
    </citation>
    <scope>NUCLEOTIDE SEQUENCE [LARGE SCALE GENOMIC DNA]</scope>
    <source>
        <strain evidence="10 11">PTYR-5</strain>
    </source>
</reference>
<evidence type="ECO:0000256" key="2">
    <source>
        <dbReference type="ARBA" id="ARBA00007069"/>
    </source>
</evidence>
<keyword evidence="5 8" id="KW-0812">Transmembrane</keyword>
<keyword evidence="11" id="KW-1185">Reference proteome</keyword>
<feature type="transmembrane region" description="Helical" evidence="8">
    <location>
        <begin position="235"/>
        <end position="258"/>
    </location>
</feature>
<dbReference type="PROSITE" id="PS50928">
    <property type="entry name" value="ABC_TM1"/>
    <property type="match status" value="1"/>
</dbReference>
<gene>
    <name evidence="10" type="ORF">FHP24_11650</name>
</gene>